<feature type="transmembrane region" description="Helical" evidence="7">
    <location>
        <begin position="200"/>
        <end position="219"/>
    </location>
</feature>
<evidence type="ECO:0000256" key="5">
    <source>
        <dbReference type="ARBA" id="ARBA00023136"/>
    </source>
</evidence>
<feature type="transmembrane region" description="Helical" evidence="7">
    <location>
        <begin position="259"/>
        <end position="284"/>
    </location>
</feature>
<feature type="transmembrane region" description="Helical" evidence="7">
    <location>
        <begin position="304"/>
        <end position="323"/>
    </location>
</feature>
<evidence type="ECO:0000256" key="1">
    <source>
        <dbReference type="ARBA" id="ARBA00004651"/>
    </source>
</evidence>
<accession>A0A4D4J2R0</accession>
<feature type="transmembrane region" description="Helical" evidence="7">
    <location>
        <begin position="74"/>
        <end position="94"/>
    </location>
</feature>
<feature type="compositionally biased region" description="Low complexity" evidence="6">
    <location>
        <begin position="1"/>
        <end position="16"/>
    </location>
</feature>
<keyword evidence="4 7" id="KW-1133">Transmembrane helix</keyword>
<protein>
    <submittedName>
        <fullName evidence="8">MFS transporter</fullName>
    </submittedName>
</protein>
<evidence type="ECO:0000256" key="4">
    <source>
        <dbReference type="ARBA" id="ARBA00022989"/>
    </source>
</evidence>
<organism evidence="8 9">
    <name type="scientific">Gandjariella thermophila</name>
    <dbReference type="NCBI Taxonomy" id="1931992"/>
    <lineage>
        <taxon>Bacteria</taxon>
        <taxon>Bacillati</taxon>
        <taxon>Actinomycetota</taxon>
        <taxon>Actinomycetes</taxon>
        <taxon>Pseudonocardiales</taxon>
        <taxon>Pseudonocardiaceae</taxon>
        <taxon>Gandjariella</taxon>
    </lineage>
</organism>
<evidence type="ECO:0000256" key="3">
    <source>
        <dbReference type="ARBA" id="ARBA00022692"/>
    </source>
</evidence>
<comment type="caution">
    <text evidence="8">The sequence shown here is derived from an EMBL/GenBank/DDBJ whole genome shotgun (WGS) entry which is preliminary data.</text>
</comment>
<keyword evidence="3 7" id="KW-0812">Transmembrane</keyword>
<dbReference type="InterPro" id="IPR011701">
    <property type="entry name" value="MFS"/>
</dbReference>
<sequence>MRPAAGAAAGTPSSAAIPDPAGQRRRLGPRRLLAQRGYRRLLASRLAAQWGDGVFQAGLAGAVLFNPERQTDPLAIAGGFAVLLLPYSGIGPFAGALLDRWDRRRVLVVANLLRGVLVLLTALLVGAGVGGAGLYAAALLVTGVSRFVNSGLSASLPHLVRDRYLVEGNAFAVTSGAVISVVGAACAVGLRGLFGAGNHGSALTTAVAVLGSLTAASLAGRFARGSLGPDAVDEPAATMVAVAHGLLDGGRAALRATGVAAGFAALLAHRAAFGASLLMTVLLLRYSFHDIGPLRAGLPGLGEAATAGGAGLLAAGLVTARIVARFGRPVAVCGALLLAAVAQLGLGLPMTLPAVLLAAFLVTGTGQVVKLCVDAAVQQEVGDETRGRVFSVYDMLFNVTQVVAITVTAMLVPTDGRSPGLVVAATLVYLVGLVGYLLVRRARRGTTAAHRQPAGTACAPAPRGASE</sequence>
<feature type="transmembrane region" description="Helical" evidence="7">
    <location>
        <begin position="170"/>
        <end position="194"/>
    </location>
</feature>
<feature type="region of interest" description="Disordered" evidence="6">
    <location>
        <begin position="1"/>
        <end position="24"/>
    </location>
</feature>
<keyword evidence="9" id="KW-1185">Reference proteome</keyword>
<name>A0A4D4J2R0_9PSEU</name>
<dbReference type="InterPro" id="IPR036259">
    <property type="entry name" value="MFS_trans_sf"/>
</dbReference>
<feature type="transmembrane region" description="Helical" evidence="7">
    <location>
        <begin position="418"/>
        <end position="439"/>
    </location>
</feature>
<proteinExistence type="predicted"/>
<keyword evidence="5 7" id="KW-0472">Membrane</keyword>
<reference evidence="9" key="1">
    <citation type="submission" date="2019-04" db="EMBL/GenBank/DDBJ databases">
        <title>Draft genome sequence of Pseudonocardiaceae bacterium SL3-2-4.</title>
        <authorList>
            <person name="Ningsih F."/>
            <person name="Yokota A."/>
            <person name="Sakai Y."/>
            <person name="Nanatani K."/>
            <person name="Yabe S."/>
            <person name="Oetari A."/>
            <person name="Sjamsuridzal W."/>
        </authorList>
    </citation>
    <scope>NUCLEOTIDE SEQUENCE [LARGE SCALE GENOMIC DNA]</scope>
    <source>
        <strain evidence="9">SL3-2-4</strain>
    </source>
</reference>
<dbReference type="EMBL" id="BJFL01000010">
    <property type="protein sequence ID" value="GDY30915.1"/>
    <property type="molecule type" value="Genomic_DNA"/>
</dbReference>
<comment type="subcellular location">
    <subcellularLocation>
        <location evidence="1">Cell membrane</location>
        <topology evidence="1">Multi-pass membrane protein</topology>
    </subcellularLocation>
</comment>
<evidence type="ECO:0000313" key="9">
    <source>
        <dbReference type="Proteomes" id="UP000298860"/>
    </source>
</evidence>
<dbReference type="AlphaFoldDB" id="A0A4D4J2R0"/>
<dbReference type="Gene3D" id="1.20.1250.20">
    <property type="entry name" value="MFS general substrate transporter like domains"/>
    <property type="match status" value="1"/>
</dbReference>
<dbReference type="Proteomes" id="UP000298860">
    <property type="component" value="Unassembled WGS sequence"/>
</dbReference>
<dbReference type="SUPFAM" id="SSF103473">
    <property type="entry name" value="MFS general substrate transporter"/>
    <property type="match status" value="1"/>
</dbReference>
<evidence type="ECO:0000256" key="7">
    <source>
        <dbReference type="SAM" id="Phobius"/>
    </source>
</evidence>
<gene>
    <name evidence="8" type="ORF">GTS_25480</name>
</gene>
<dbReference type="Pfam" id="PF07690">
    <property type="entry name" value="MFS_1"/>
    <property type="match status" value="1"/>
</dbReference>
<evidence type="ECO:0000256" key="2">
    <source>
        <dbReference type="ARBA" id="ARBA00022475"/>
    </source>
</evidence>
<evidence type="ECO:0000256" key="6">
    <source>
        <dbReference type="SAM" id="MobiDB-lite"/>
    </source>
</evidence>
<keyword evidence="2" id="KW-1003">Cell membrane</keyword>
<dbReference type="GO" id="GO:0005886">
    <property type="term" value="C:plasma membrane"/>
    <property type="evidence" value="ECO:0007669"/>
    <property type="project" value="UniProtKB-SubCell"/>
</dbReference>
<evidence type="ECO:0000313" key="8">
    <source>
        <dbReference type="EMBL" id="GDY30915.1"/>
    </source>
</evidence>
<dbReference type="PANTHER" id="PTHR23513:SF17">
    <property type="entry name" value="MEMBRANE PROTEIN"/>
    <property type="match status" value="1"/>
</dbReference>
<feature type="transmembrane region" description="Helical" evidence="7">
    <location>
        <begin position="389"/>
        <end position="412"/>
    </location>
</feature>
<dbReference type="GO" id="GO:0022857">
    <property type="term" value="F:transmembrane transporter activity"/>
    <property type="evidence" value="ECO:0007669"/>
    <property type="project" value="InterPro"/>
</dbReference>
<dbReference type="PANTHER" id="PTHR23513">
    <property type="entry name" value="INTEGRAL MEMBRANE EFFLUX PROTEIN-RELATED"/>
    <property type="match status" value="1"/>
</dbReference>